<dbReference type="GO" id="GO:0046872">
    <property type="term" value="F:metal ion binding"/>
    <property type="evidence" value="ECO:0007669"/>
    <property type="project" value="UniProtKB-KW"/>
</dbReference>
<name>A0A0M0BNN7_9ARCH</name>
<keyword evidence="2 11" id="KW-0240">DNA-directed RNA polymerase</keyword>
<dbReference type="HAMAP" id="MF_00700">
    <property type="entry name" value="DNA_primase_sml_arc"/>
    <property type="match status" value="1"/>
</dbReference>
<evidence type="ECO:0000256" key="3">
    <source>
        <dbReference type="ARBA" id="ARBA00022515"/>
    </source>
</evidence>
<keyword evidence="9 11" id="KW-0804">Transcription</keyword>
<feature type="active site" evidence="11">
    <location>
        <position position="317"/>
    </location>
</feature>
<evidence type="ECO:0000256" key="1">
    <source>
        <dbReference type="ARBA" id="ARBA00009762"/>
    </source>
</evidence>
<evidence type="ECO:0000313" key="15">
    <source>
        <dbReference type="Proteomes" id="UP000037237"/>
    </source>
</evidence>
<keyword evidence="5 11" id="KW-0548">Nucleotidyltransferase</keyword>
<evidence type="ECO:0000256" key="5">
    <source>
        <dbReference type="ARBA" id="ARBA00022695"/>
    </source>
</evidence>
<evidence type="ECO:0000256" key="11">
    <source>
        <dbReference type="HAMAP-Rule" id="MF_00700"/>
    </source>
</evidence>
<sequence length="412" mass="45920">MSSLSKAFIKDKFGDYYKQNSSSILPPSSLERREFGFLILEKQVMLRHQGFKDADSLRSSLCSIVPSDVYYSSAYYEHPIDEMRSKGWLGADLVFDIDADHIPTPCATAHDLWICNGCGTSGRGAHPIKCPNCGQEKFKEKTWPCEICLDASKKEVIKLVDILTDDFGCSSKVMTLAFSGHRGYHVHVESESVRELDSLARKEIVDYLTGIGLDAEFHGLRKSATSTRRVSGPDLNDNGWRGRVARGTYDFLLSASKDDLIKIGLKPSQINSLLTHMDAIMDSWNQEGPWGVVKRISPEAWRKIAERGVEKQSVKIDTVVTPDINRLMRLPNSLHGKTGLKKVELPISGIEDFDPLKTAVAFKTGNITVYVADSPQFRVEDEIYGPYKNQKIELPTAAALMLLCKGVAEVKL</sequence>
<evidence type="ECO:0000256" key="12">
    <source>
        <dbReference type="RuleBase" id="RU003514"/>
    </source>
</evidence>
<dbReference type="Gene3D" id="3.90.920.10">
    <property type="entry name" value="DNA primase, PRIM domain"/>
    <property type="match status" value="1"/>
</dbReference>
<evidence type="ECO:0000256" key="13">
    <source>
        <dbReference type="RuleBase" id="RU004224"/>
    </source>
</evidence>
<reference evidence="14 15" key="1">
    <citation type="submission" date="2015-06" db="EMBL/GenBank/DDBJ databases">
        <title>New insights into the roles of widespread benthic archaea in carbon and nitrogen cycling.</title>
        <authorList>
            <person name="Lazar C.S."/>
            <person name="Baker B.J."/>
            <person name="Seitz K.W."/>
            <person name="Hyde A.S."/>
            <person name="Dick G.J."/>
            <person name="Hinrichs K.-U."/>
            <person name="Teske A.P."/>
        </authorList>
    </citation>
    <scope>NUCLEOTIDE SEQUENCE [LARGE SCALE GENOMIC DNA]</scope>
    <source>
        <strain evidence="14">SG8-32-1</strain>
    </source>
</reference>
<dbReference type="GO" id="GO:0000428">
    <property type="term" value="C:DNA-directed RNA polymerase complex"/>
    <property type="evidence" value="ECO:0007669"/>
    <property type="project" value="UniProtKB-KW"/>
</dbReference>
<keyword evidence="7 11" id="KW-0479">Metal-binding</keyword>
<evidence type="ECO:0000256" key="7">
    <source>
        <dbReference type="ARBA" id="ARBA00022723"/>
    </source>
</evidence>
<comment type="subunit">
    <text evidence="11">Heterodimer of a small subunit (PriS) and a large subunit (PriL).</text>
</comment>
<dbReference type="SUPFAM" id="SSF56747">
    <property type="entry name" value="Prim-pol domain"/>
    <property type="match status" value="1"/>
</dbReference>
<proteinExistence type="inferred from homology"/>
<evidence type="ECO:0000256" key="9">
    <source>
        <dbReference type="ARBA" id="ARBA00023163"/>
    </source>
</evidence>
<evidence type="ECO:0000313" key="14">
    <source>
        <dbReference type="EMBL" id="KON29940.1"/>
    </source>
</evidence>
<dbReference type="GO" id="GO:0006269">
    <property type="term" value="P:DNA replication, synthesis of primer"/>
    <property type="evidence" value="ECO:0007669"/>
    <property type="project" value="UniProtKB-UniRule"/>
</dbReference>
<comment type="caution">
    <text evidence="14">The sequence shown here is derived from an EMBL/GenBank/DDBJ whole genome shotgun (WGS) entry which is preliminary data.</text>
</comment>
<keyword evidence="10 11" id="KW-0464">Manganese</keyword>
<dbReference type="InterPro" id="IPR014052">
    <property type="entry name" value="DNA_primase_ssu_euk/arc"/>
</dbReference>
<comment type="cofactor">
    <cofactor evidence="11">
        <name>Mg(2+)</name>
        <dbReference type="ChEBI" id="CHEBI:18420"/>
    </cofactor>
    <cofactor evidence="11">
        <name>Mn(2+)</name>
        <dbReference type="ChEBI" id="CHEBI:29035"/>
    </cofactor>
</comment>
<dbReference type="InterPro" id="IPR023639">
    <property type="entry name" value="DNA_primase_ssu_PriS"/>
</dbReference>
<dbReference type="EMBL" id="LFWU01000139">
    <property type="protein sequence ID" value="KON29940.1"/>
    <property type="molecule type" value="Genomic_DNA"/>
</dbReference>
<evidence type="ECO:0000256" key="10">
    <source>
        <dbReference type="ARBA" id="ARBA00023211"/>
    </source>
</evidence>
<comment type="function">
    <text evidence="13">RNA polymerase that catalyzes the synthesis of short RNA molecules used as primers for DNA polymerase during DNA replication.</text>
</comment>
<dbReference type="GO" id="GO:0003899">
    <property type="term" value="F:DNA-directed RNA polymerase activity"/>
    <property type="evidence" value="ECO:0007669"/>
    <property type="project" value="UniProtKB-UniRule"/>
</dbReference>
<dbReference type="EC" id="2.7.7.-" evidence="11"/>
<dbReference type="GO" id="GO:1990077">
    <property type="term" value="C:primosome complex"/>
    <property type="evidence" value="ECO:0007669"/>
    <property type="project" value="UniProtKB-KW"/>
</dbReference>
<gene>
    <name evidence="11" type="primary">priS</name>
    <name evidence="14" type="ORF">AC477_05365</name>
</gene>
<comment type="similarity">
    <text evidence="1 11 12">Belongs to the eukaryotic-type primase small subunit family.</text>
</comment>
<keyword evidence="8 11" id="KW-0460">Magnesium</keyword>
<evidence type="ECO:0000256" key="2">
    <source>
        <dbReference type="ARBA" id="ARBA00022478"/>
    </source>
</evidence>
<dbReference type="AlphaFoldDB" id="A0A0M0BNN7"/>
<dbReference type="Proteomes" id="UP000037237">
    <property type="component" value="Unassembled WGS sequence"/>
</dbReference>
<accession>A0A0M0BNN7</accession>
<keyword evidence="4 11" id="KW-0808">Transferase</keyword>
<keyword evidence="6 11" id="KW-0235">DNA replication</keyword>
<evidence type="ECO:0000256" key="4">
    <source>
        <dbReference type="ARBA" id="ARBA00022679"/>
    </source>
</evidence>
<dbReference type="PANTHER" id="PTHR10536">
    <property type="entry name" value="DNA PRIMASE SMALL SUBUNIT"/>
    <property type="match status" value="1"/>
</dbReference>
<dbReference type="InterPro" id="IPR002755">
    <property type="entry name" value="DNA_primase_S"/>
</dbReference>
<comment type="function">
    <text evidence="11">Catalytic subunit of DNA primase, an RNA polymerase that catalyzes the synthesis of short RNA molecules used as primers for DNA polymerase during DNA replication. The small subunit contains the primase catalytic core and has DNA synthesis activity on its own. Binding to the large subunit stabilizes and modulates the activity, increasing the rate of DNA synthesis while decreasing the length of the DNA fragments, and conferring RNA synthesis capability. The DNA polymerase activity may enable DNA primase to also catalyze primer extension after primer synthesis. May also play a role in DNA repair.</text>
</comment>
<evidence type="ECO:0000256" key="6">
    <source>
        <dbReference type="ARBA" id="ARBA00022705"/>
    </source>
</evidence>
<dbReference type="Pfam" id="PF01896">
    <property type="entry name" value="DNA_primase_S"/>
    <property type="match status" value="1"/>
</dbReference>
<keyword evidence="3 11" id="KW-0639">Primosome</keyword>
<dbReference type="CDD" id="cd04860">
    <property type="entry name" value="AE_Prim_S"/>
    <property type="match status" value="1"/>
</dbReference>
<feature type="active site" evidence="11">
    <location>
        <position position="98"/>
    </location>
</feature>
<protein>
    <recommendedName>
        <fullName evidence="11">DNA primase small subunit PriS</fullName>
        <ecNumber evidence="11">2.7.7.-</ecNumber>
    </recommendedName>
</protein>
<evidence type="ECO:0000256" key="8">
    <source>
        <dbReference type="ARBA" id="ARBA00022842"/>
    </source>
</evidence>
<dbReference type="PATRIC" id="fig|1685124.3.peg.1093"/>
<feature type="active site" evidence="11">
    <location>
        <position position="96"/>
    </location>
</feature>
<organism evidence="14 15">
    <name type="scientific">miscellaneous Crenarchaeota group-1 archaeon SG8-32-1</name>
    <dbReference type="NCBI Taxonomy" id="1685124"/>
    <lineage>
        <taxon>Archaea</taxon>
        <taxon>Candidatus Bathyarchaeota</taxon>
        <taxon>MCG-1</taxon>
    </lineage>
</organism>